<gene>
    <name evidence="1" type="ORF">GO493_14395</name>
</gene>
<proteinExistence type="predicted"/>
<organism evidence="1 2">
    <name type="scientific">Chitinophaga tropicalis</name>
    <dbReference type="NCBI Taxonomy" id="2683588"/>
    <lineage>
        <taxon>Bacteria</taxon>
        <taxon>Pseudomonadati</taxon>
        <taxon>Bacteroidota</taxon>
        <taxon>Chitinophagia</taxon>
        <taxon>Chitinophagales</taxon>
        <taxon>Chitinophagaceae</taxon>
        <taxon>Chitinophaga</taxon>
    </lineage>
</organism>
<accession>A0A7K1U665</accession>
<reference evidence="1 2" key="1">
    <citation type="submission" date="2019-12" db="EMBL/GenBank/DDBJ databases">
        <title>Chitinophaga sp. strain ysch24 (GDMCC 1.1355), whole genome shotgun sequence.</title>
        <authorList>
            <person name="Zhang X."/>
        </authorList>
    </citation>
    <scope>NUCLEOTIDE SEQUENCE [LARGE SCALE GENOMIC DNA]</scope>
    <source>
        <strain evidence="2">ysch24</strain>
    </source>
</reference>
<dbReference type="AlphaFoldDB" id="A0A7K1U665"/>
<evidence type="ECO:0000313" key="1">
    <source>
        <dbReference type="EMBL" id="MVT09455.1"/>
    </source>
</evidence>
<evidence type="ECO:0000313" key="2">
    <source>
        <dbReference type="Proteomes" id="UP000461730"/>
    </source>
</evidence>
<comment type="caution">
    <text evidence="1">The sequence shown here is derived from an EMBL/GenBank/DDBJ whole genome shotgun (WGS) entry which is preliminary data.</text>
</comment>
<dbReference type="EMBL" id="WRXN01000005">
    <property type="protein sequence ID" value="MVT09455.1"/>
    <property type="molecule type" value="Genomic_DNA"/>
</dbReference>
<keyword evidence="2" id="KW-1185">Reference proteome</keyword>
<dbReference type="Proteomes" id="UP000461730">
    <property type="component" value="Unassembled WGS sequence"/>
</dbReference>
<sequence length="74" mass="8464">MKNKLTPLNETLSLKEVQALLDSQSLTHPQNRSKARQLLEMVTVTETTSYVMHGNRVIPHSTKKTLVLWVPRPQ</sequence>
<name>A0A7K1U665_9BACT</name>
<dbReference type="RefSeq" id="WP_157306901.1">
    <property type="nucleotide sequence ID" value="NZ_WRXN01000005.1"/>
</dbReference>
<protein>
    <submittedName>
        <fullName evidence="1">Uncharacterized protein</fullName>
    </submittedName>
</protein>